<organism evidence="1 2">
    <name type="scientific">Plectosphaerella plurivora</name>
    <dbReference type="NCBI Taxonomy" id="936078"/>
    <lineage>
        <taxon>Eukaryota</taxon>
        <taxon>Fungi</taxon>
        <taxon>Dikarya</taxon>
        <taxon>Ascomycota</taxon>
        <taxon>Pezizomycotina</taxon>
        <taxon>Sordariomycetes</taxon>
        <taxon>Hypocreomycetidae</taxon>
        <taxon>Glomerellales</taxon>
        <taxon>Plectosphaerellaceae</taxon>
        <taxon>Plectosphaerella</taxon>
    </lineage>
</organism>
<evidence type="ECO:0000313" key="2">
    <source>
        <dbReference type="Proteomes" id="UP000770015"/>
    </source>
</evidence>
<dbReference type="AlphaFoldDB" id="A0A9P8V8G1"/>
<dbReference type="Proteomes" id="UP000770015">
    <property type="component" value="Unassembled WGS sequence"/>
</dbReference>
<dbReference type="EMBL" id="JAGSXJ010000019">
    <property type="protein sequence ID" value="KAH6681180.1"/>
    <property type="molecule type" value="Genomic_DNA"/>
</dbReference>
<gene>
    <name evidence="1" type="ORF">F5X68DRAFT_212083</name>
</gene>
<comment type="caution">
    <text evidence="1">The sequence shown here is derived from an EMBL/GenBank/DDBJ whole genome shotgun (WGS) entry which is preliminary data.</text>
</comment>
<keyword evidence="2" id="KW-1185">Reference proteome</keyword>
<sequence length="285" mass="31471">MPLSFLLSQQLLPLGDVQLGRFTTSIEHPLQNFNDPEYGASPEAVVSVQNSFVDSSGQRANSGLASSLTSLLTWSLSRRAKTEVQVEAETTTTYTLRNSEKWFTEAISLPGTRRWIMKAAENGYDIHMVVAFHAVTNSRINRGQLRGRDMDGKASIPVGVALGAAGVPVPFSEMFDIGVSGTANASSAAQTSFEVPGEYVCAQQYRRLRYRWLSSKDVSKARLSQSTTCWSCLEGRTRDPYQPIDEDDIFEVEIEDMDRPDGEEWESRGEGEDVVLARVDSDASL</sequence>
<protein>
    <submittedName>
        <fullName evidence="1">Uncharacterized protein</fullName>
    </submittedName>
</protein>
<evidence type="ECO:0000313" key="1">
    <source>
        <dbReference type="EMBL" id="KAH6681180.1"/>
    </source>
</evidence>
<proteinExistence type="predicted"/>
<accession>A0A9P8V8G1</accession>
<dbReference type="OrthoDB" id="5410365at2759"/>
<name>A0A9P8V8G1_9PEZI</name>
<reference evidence="1" key="1">
    <citation type="journal article" date="2021" name="Nat. Commun.">
        <title>Genetic determinants of endophytism in the Arabidopsis root mycobiome.</title>
        <authorList>
            <person name="Mesny F."/>
            <person name="Miyauchi S."/>
            <person name="Thiergart T."/>
            <person name="Pickel B."/>
            <person name="Atanasova L."/>
            <person name="Karlsson M."/>
            <person name="Huettel B."/>
            <person name="Barry K.W."/>
            <person name="Haridas S."/>
            <person name="Chen C."/>
            <person name="Bauer D."/>
            <person name="Andreopoulos W."/>
            <person name="Pangilinan J."/>
            <person name="LaButti K."/>
            <person name="Riley R."/>
            <person name="Lipzen A."/>
            <person name="Clum A."/>
            <person name="Drula E."/>
            <person name="Henrissat B."/>
            <person name="Kohler A."/>
            <person name="Grigoriev I.V."/>
            <person name="Martin F.M."/>
            <person name="Hacquard S."/>
        </authorList>
    </citation>
    <scope>NUCLEOTIDE SEQUENCE</scope>
    <source>
        <strain evidence="1">MPI-SDFR-AT-0117</strain>
    </source>
</reference>